<sequence length="276" mass="29534">MSSKVWFITGVSRGFGRLWALAALERGDRVAATARDTSALADLRQRFGDAILPLELDVTDRAAGFARVAQAHAHFGRIDVVVNNAGYGQFGFVEELSESDVRAQMETNFLGAVWITQAALPFLREQRGGHIVQVSSTGGLFSGPNVGLYCASKFALEAFSDALAFEVEPFGIHVTLVEPGFFATDWAGSSAKHAGPLPAYAKRHQEADAFVASILGEPSDPTATAAALLSVVDAEKPPLRIIFGSTMLPIVKNIYQGRITGWEEWDHVGRAASAAS</sequence>
<dbReference type="OrthoDB" id="9792003at2"/>
<proteinExistence type="inferred from homology"/>
<dbReference type="PANTHER" id="PTHR43976:SF16">
    <property type="entry name" value="SHORT-CHAIN DEHYDROGENASE_REDUCTASE FAMILY PROTEIN"/>
    <property type="match status" value="1"/>
</dbReference>
<dbReference type="SUPFAM" id="SSF51735">
    <property type="entry name" value="NAD(P)-binding Rossmann-fold domains"/>
    <property type="match status" value="1"/>
</dbReference>
<dbReference type="InterPro" id="IPR036291">
    <property type="entry name" value="NAD(P)-bd_dom_sf"/>
</dbReference>
<dbReference type="Pfam" id="PF00106">
    <property type="entry name" value="adh_short"/>
    <property type="match status" value="1"/>
</dbReference>
<evidence type="ECO:0000256" key="2">
    <source>
        <dbReference type="ARBA" id="ARBA00023002"/>
    </source>
</evidence>
<dbReference type="NCBIfam" id="NF006114">
    <property type="entry name" value="PRK08263.1"/>
    <property type="match status" value="1"/>
</dbReference>
<dbReference type="InterPro" id="IPR057326">
    <property type="entry name" value="KR_dom"/>
</dbReference>
<dbReference type="STRING" id="47839.BN973_01720"/>
<keyword evidence="7" id="KW-1185">Reference proteome</keyword>
<evidence type="ECO:0000313" key="5">
    <source>
        <dbReference type="EMBL" id="CDO87367.1"/>
    </source>
</evidence>
<organism evidence="5">
    <name type="scientific">Mycobacterium triplex</name>
    <dbReference type="NCBI Taxonomy" id="47839"/>
    <lineage>
        <taxon>Bacteria</taxon>
        <taxon>Bacillati</taxon>
        <taxon>Actinomycetota</taxon>
        <taxon>Actinomycetes</taxon>
        <taxon>Mycobacteriales</taxon>
        <taxon>Mycobacteriaceae</taxon>
        <taxon>Mycobacterium</taxon>
        <taxon>Mycobacterium simiae complex</taxon>
    </lineage>
</organism>
<dbReference type="EMBL" id="LQPY01000024">
    <property type="protein sequence ID" value="ORX02938.1"/>
    <property type="molecule type" value="Genomic_DNA"/>
</dbReference>
<accession>A0A024JVI0</accession>
<dbReference type="PRINTS" id="PR00081">
    <property type="entry name" value="GDHRDH"/>
</dbReference>
<evidence type="ECO:0000256" key="3">
    <source>
        <dbReference type="RuleBase" id="RU000363"/>
    </source>
</evidence>
<dbReference type="Proteomes" id="UP000028880">
    <property type="component" value="Unassembled WGS sequence"/>
</dbReference>
<dbReference type="Gene3D" id="3.40.50.720">
    <property type="entry name" value="NAD(P)-binding Rossmann-like Domain"/>
    <property type="match status" value="1"/>
</dbReference>
<feature type="domain" description="Ketoreductase" evidence="4">
    <location>
        <begin position="4"/>
        <end position="189"/>
    </location>
</feature>
<evidence type="ECO:0000313" key="7">
    <source>
        <dbReference type="Proteomes" id="UP000193710"/>
    </source>
</evidence>
<dbReference type="SMART" id="SM00822">
    <property type="entry name" value="PKS_KR"/>
    <property type="match status" value="1"/>
</dbReference>
<dbReference type="EMBL" id="HG964446">
    <property type="protein sequence ID" value="CDO87367.1"/>
    <property type="molecule type" value="Genomic_DNA"/>
</dbReference>
<dbReference type="PRINTS" id="PR00080">
    <property type="entry name" value="SDRFAMILY"/>
</dbReference>
<evidence type="ECO:0000256" key="1">
    <source>
        <dbReference type="ARBA" id="ARBA00006484"/>
    </source>
</evidence>
<dbReference type="HOGENOM" id="CLU_010194_2_9_11"/>
<dbReference type="InterPro" id="IPR002347">
    <property type="entry name" value="SDR_fam"/>
</dbReference>
<reference evidence="5" key="1">
    <citation type="journal article" date="2014" name="Genome Announc.">
        <title>Draft Genome Sequence of Mycobacterium triplex DSM 44626.</title>
        <authorList>
            <person name="Sassi M."/>
            <person name="Croce O."/>
            <person name="Robert C."/>
            <person name="Raoult D."/>
            <person name="Drancourt M."/>
        </authorList>
    </citation>
    <scope>NUCLEOTIDE SEQUENCE [LARGE SCALE GENOMIC DNA]</scope>
    <source>
        <strain evidence="5">DSM 44626</strain>
    </source>
</reference>
<dbReference type="CDD" id="cd05374">
    <property type="entry name" value="17beta-HSD-like_SDR_c"/>
    <property type="match status" value="1"/>
</dbReference>
<comment type="similarity">
    <text evidence="1 3">Belongs to the short-chain dehydrogenases/reductases (SDR) family.</text>
</comment>
<dbReference type="Proteomes" id="UP000193710">
    <property type="component" value="Unassembled WGS sequence"/>
</dbReference>
<evidence type="ECO:0000259" key="4">
    <source>
        <dbReference type="SMART" id="SM00822"/>
    </source>
</evidence>
<dbReference type="eggNOG" id="COG4221">
    <property type="taxonomic scope" value="Bacteria"/>
</dbReference>
<reference evidence="6 7" key="3">
    <citation type="submission" date="2016-01" db="EMBL/GenBank/DDBJ databases">
        <title>The new phylogeny of the genus Mycobacterium.</title>
        <authorList>
            <person name="Tarcisio F."/>
            <person name="Conor M."/>
            <person name="Antonella G."/>
            <person name="Elisabetta G."/>
            <person name="Giulia F.S."/>
            <person name="Sara T."/>
            <person name="Anna F."/>
            <person name="Clotilde B."/>
            <person name="Roberto B."/>
            <person name="Veronica D.S."/>
            <person name="Fabio R."/>
            <person name="Monica P."/>
            <person name="Olivier J."/>
            <person name="Enrico T."/>
            <person name="Nicola S."/>
        </authorList>
    </citation>
    <scope>NUCLEOTIDE SEQUENCE [LARGE SCALE GENOMIC DNA]</scope>
    <source>
        <strain evidence="6 7">DSM 44626</strain>
    </source>
</reference>
<evidence type="ECO:0000313" key="6">
    <source>
        <dbReference type="EMBL" id="ORX02938.1"/>
    </source>
</evidence>
<keyword evidence="2" id="KW-0560">Oxidoreductase</keyword>
<gene>
    <name evidence="6" type="ORF">AWC29_18380</name>
    <name evidence="5" type="ORF">BN973_01720</name>
</gene>
<dbReference type="RefSeq" id="WP_051641179.1">
    <property type="nucleotide sequence ID" value="NZ_HG964446.1"/>
</dbReference>
<dbReference type="InterPro" id="IPR051911">
    <property type="entry name" value="SDR_oxidoreductase"/>
</dbReference>
<protein>
    <submittedName>
        <fullName evidence="5 6">Short-chain dehydrogenase</fullName>
    </submittedName>
</protein>
<dbReference type="PROSITE" id="PS00061">
    <property type="entry name" value="ADH_SHORT"/>
    <property type="match status" value="1"/>
</dbReference>
<dbReference type="AlphaFoldDB" id="A0A024JVI0"/>
<reference evidence="5" key="2">
    <citation type="submission" date="2014-04" db="EMBL/GenBank/DDBJ databases">
        <authorList>
            <person name="Xu Y.W."/>
            <person name="Yang Q."/>
        </authorList>
    </citation>
    <scope>NUCLEOTIDE SEQUENCE</scope>
    <source>
        <strain evidence="5">DSM 44626</strain>
    </source>
</reference>
<dbReference type="GO" id="GO:0016491">
    <property type="term" value="F:oxidoreductase activity"/>
    <property type="evidence" value="ECO:0007669"/>
    <property type="project" value="UniProtKB-KW"/>
</dbReference>
<dbReference type="PANTHER" id="PTHR43976">
    <property type="entry name" value="SHORT CHAIN DEHYDROGENASE"/>
    <property type="match status" value="1"/>
</dbReference>
<dbReference type="InterPro" id="IPR020904">
    <property type="entry name" value="Sc_DH/Rdtase_CS"/>
</dbReference>
<name>A0A024JVI0_9MYCO</name>